<sequence>MPRAFLIVMDSLGIGGAPDAGSYFNGDLPDTGANTLGHIAAACALGQAEEGRSGPLRLPNLDTLGLGAALRLASGARGEGMDADPVGLWGAAEEVSRGKDTPSGHWELAGLPVPFDWSYFPKTKPCFPDDIVAEVKRLAGTGGILGDEHASGTEIIARLGEEHEKTGWPICYTSIDSVFQVAAHEESFGLDRLLDLCARLAPMLHARRVGRVIARPFTGTPGHYARTLNRHDYALAPPGPTLLDHAQAAGRATCAIGKIRDIFAGRGVDHTLTGADRDLMGHLATCVADAADGSLTFANFVEFDSLYGHRRDVSGYARHLEWFDAALGPVLSALRPDDLMILTADHGNDPTWPGTDHTRERVPVVATGPYSGQIGIRAFSDVGASVAAHLGLAIDGPGRSFLMRDDVSL</sequence>
<feature type="binding site" evidence="4">
    <location>
        <position position="309"/>
    </location>
    <ligand>
        <name>Mn(2+)</name>
        <dbReference type="ChEBI" id="CHEBI:29035"/>
        <label>2</label>
    </ligand>
</feature>
<feature type="binding site" evidence="4">
    <location>
        <position position="10"/>
    </location>
    <ligand>
        <name>Mn(2+)</name>
        <dbReference type="ChEBI" id="CHEBI:29035"/>
        <label>1</label>
    </ligand>
</feature>
<comment type="similarity">
    <text evidence="1 4">Belongs to the phosphopentomutase family.</text>
</comment>
<proteinExistence type="inferred from homology"/>
<dbReference type="PANTHER" id="PTHR21110">
    <property type="entry name" value="PHOSPHOPENTOMUTASE"/>
    <property type="match status" value="1"/>
</dbReference>
<dbReference type="GO" id="GO:0006015">
    <property type="term" value="P:5-phosphoribose 1-diphosphate biosynthetic process"/>
    <property type="evidence" value="ECO:0007669"/>
    <property type="project" value="UniProtKB-UniPathway"/>
</dbReference>
<comment type="pathway">
    <text evidence="4">Carbohydrate degradation; 2-deoxy-D-ribose 1-phosphate degradation; D-glyceraldehyde 3-phosphate and acetaldehyde from 2-deoxy-alpha-D-ribose 1-phosphate: step 1/2.</text>
</comment>
<gene>
    <name evidence="4" type="primary">deoB</name>
    <name evidence="7" type="ORF">C7455_11427</name>
</gene>
<comment type="subcellular location">
    <subcellularLocation>
        <location evidence="4">Cytoplasm</location>
    </subcellularLocation>
</comment>
<keyword evidence="4" id="KW-0963">Cytoplasm</keyword>
<feature type="domain" description="Metalloenzyme" evidence="6">
    <location>
        <begin position="3"/>
        <end position="392"/>
    </location>
</feature>
<dbReference type="GO" id="GO:0000287">
    <property type="term" value="F:magnesium ion binding"/>
    <property type="evidence" value="ECO:0007669"/>
    <property type="project" value="UniProtKB-UniRule"/>
</dbReference>
<name>A0A316G5Q6_9RHOB</name>
<dbReference type="EMBL" id="QGGW01000014">
    <property type="protein sequence ID" value="PWK56291.1"/>
    <property type="molecule type" value="Genomic_DNA"/>
</dbReference>
<comment type="function">
    <text evidence="4">Isomerase that catalyzes the conversion of deoxy-ribose 1-phosphate (dRib-1-P) and ribose 1-phosphate (Rib-1-P) to deoxy-ribose 5-phosphate (dRib-5-P) and ribose 5-phosphate (Rib-5-P), respectively.</text>
</comment>
<dbReference type="NCBIfam" id="NF003766">
    <property type="entry name" value="PRK05362.1"/>
    <property type="match status" value="1"/>
</dbReference>
<dbReference type="PIRSF" id="PIRSF001491">
    <property type="entry name" value="Ppentomutase"/>
    <property type="match status" value="1"/>
</dbReference>
<dbReference type="Proteomes" id="UP000245708">
    <property type="component" value="Unassembled WGS sequence"/>
</dbReference>
<dbReference type="Pfam" id="PF01676">
    <property type="entry name" value="Metalloenzyme"/>
    <property type="match status" value="1"/>
</dbReference>
<dbReference type="SUPFAM" id="SSF143856">
    <property type="entry name" value="DeoB insert domain-like"/>
    <property type="match status" value="1"/>
</dbReference>
<dbReference type="GO" id="GO:0008973">
    <property type="term" value="F:phosphopentomutase activity"/>
    <property type="evidence" value="ECO:0007669"/>
    <property type="project" value="UniProtKB-UniRule"/>
</dbReference>
<feature type="binding site" evidence="4">
    <location>
        <position position="346"/>
    </location>
    <ligand>
        <name>Mn(2+)</name>
        <dbReference type="ChEBI" id="CHEBI:29035"/>
        <label>1</label>
    </ligand>
</feature>
<comment type="caution">
    <text evidence="7">The sequence shown here is derived from an EMBL/GenBank/DDBJ whole genome shotgun (WGS) entry which is preliminary data.</text>
</comment>
<feature type="binding site" evidence="4">
    <location>
        <position position="357"/>
    </location>
    <ligand>
        <name>Mn(2+)</name>
        <dbReference type="ChEBI" id="CHEBI:29035"/>
        <label>2</label>
    </ligand>
</feature>
<keyword evidence="3 4" id="KW-0464">Manganese</keyword>
<dbReference type="HAMAP" id="MF_00740">
    <property type="entry name" value="Phosphopentomut"/>
    <property type="match status" value="1"/>
</dbReference>
<feature type="binding site" evidence="4">
    <location>
        <position position="304"/>
    </location>
    <ligand>
        <name>Mn(2+)</name>
        <dbReference type="ChEBI" id="CHEBI:29035"/>
        <label>2</label>
    </ligand>
</feature>
<dbReference type="AlphaFoldDB" id="A0A316G5Q6"/>
<dbReference type="OrthoDB" id="9769930at2"/>
<reference evidence="7 8" key="1">
    <citation type="submission" date="2018-05" db="EMBL/GenBank/DDBJ databases">
        <title>Genomic Encyclopedia of Type Strains, Phase IV (KMG-IV): sequencing the most valuable type-strain genomes for metagenomic binning, comparative biology and taxonomic classification.</title>
        <authorList>
            <person name="Goeker M."/>
        </authorList>
    </citation>
    <scope>NUCLEOTIDE SEQUENCE [LARGE SCALE GENOMIC DNA]</scope>
    <source>
        <strain evidence="7 8">DSM 16097</strain>
    </source>
</reference>
<keyword evidence="2 4" id="KW-0479">Metal-binding</keyword>
<dbReference type="GO" id="GO:0043094">
    <property type="term" value="P:metabolic compound salvage"/>
    <property type="evidence" value="ECO:0007669"/>
    <property type="project" value="UniProtKB-UniRule"/>
</dbReference>
<evidence type="ECO:0000313" key="7">
    <source>
        <dbReference type="EMBL" id="PWK56291.1"/>
    </source>
</evidence>
<dbReference type="Gene3D" id="3.40.720.10">
    <property type="entry name" value="Alkaline Phosphatase, subunit A"/>
    <property type="match status" value="1"/>
</dbReference>
<dbReference type="CDD" id="cd16009">
    <property type="entry name" value="PPM"/>
    <property type="match status" value="1"/>
</dbReference>
<dbReference type="InterPro" id="IPR024052">
    <property type="entry name" value="Phosphopentomutase_DeoB_cap_sf"/>
</dbReference>
<keyword evidence="4" id="KW-0413">Isomerase</keyword>
<evidence type="ECO:0000256" key="4">
    <source>
        <dbReference type="HAMAP-Rule" id="MF_00740"/>
    </source>
</evidence>
<dbReference type="EC" id="5.4.2.7" evidence="4 5"/>
<accession>A0A316G5Q6</accession>
<dbReference type="InterPro" id="IPR017850">
    <property type="entry name" value="Alkaline_phosphatase_core_sf"/>
</dbReference>
<dbReference type="GO" id="GO:0005829">
    <property type="term" value="C:cytosol"/>
    <property type="evidence" value="ECO:0007669"/>
    <property type="project" value="TreeGrafter"/>
</dbReference>
<evidence type="ECO:0000256" key="3">
    <source>
        <dbReference type="ARBA" id="ARBA00023211"/>
    </source>
</evidence>
<evidence type="ECO:0000259" key="6">
    <source>
        <dbReference type="Pfam" id="PF01676"/>
    </source>
</evidence>
<dbReference type="SUPFAM" id="SSF53649">
    <property type="entry name" value="Alkaline phosphatase-like"/>
    <property type="match status" value="1"/>
</dbReference>
<comment type="catalytic activity">
    <reaction evidence="4">
        <text>2-deoxy-alpha-D-ribose 1-phosphate = 2-deoxy-D-ribose 5-phosphate</text>
        <dbReference type="Rhea" id="RHEA:27658"/>
        <dbReference type="ChEBI" id="CHEBI:57259"/>
        <dbReference type="ChEBI" id="CHEBI:62877"/>
        <dbReference type="EC" id="5.4.2.7"/>
    </reaction>
</comment>
<dbReference type="Gene3D" id="3.30.70.1250">
    <property type="entry name" value="Phosphopentomutase"/>
    <property type="match status" value="1"/>
</dbReference>
<evidence type="ECO:0000256" key="1">
    <source>
        <dbReference type="ARBA" id="ARBA00010373"/>
    </source>
</evidence>
<comment type="cofactor">
    <cofactor evidence="4">
        <name>Mn(2+)</name>
        <dbReference type="ChEBI" id="CHEBI:29035"/>
    </cofactor>
    <text evidence="4">Binds 2 manganese ions.</text>
</comment>
<comment type="catalytic activity">
    <reaction evidence="4">
        <text>alpha-D-ribose 1-phosphate = D-ribose 5-phosphate</text>
        <dbReference type="Rhea" id="RHEA:18793"/>
        <dbReference type="ChEBI" id="CHEBI:57720"/>
        <dbReference type="ChEBI" id="CHEBI:78346"/>
        <dbReference type="EC" id="5.4.2.7"/>
    </reaction>
</comment>
<evidence type="ECO:0000256" key="5">
    <source>
        <dbReference type="NCBIfam" id="TIGR01696"/>
    </source>
</evidence>
<feature type="binding site" evidence="4">
    <location>
        <position position="345"/>
    </location>
    <ligand>
        <name>Mn(2+)</name>
        <dbReference type="ChEBI" id="CHEBI:29035"/>
        <label>1</label>
    </ligand>
</feature>
<dbReference type="NCBIfam" id="TIGR01696">
    <property type="entry name" value="deoB"/>
    <property type="match status" value="1"/>
</dbReference>
<keyword evidence="8" id="KW-1185">Reference proteome</keyword>
<dbReference type="GO" id="GO:0006018">
    <property type="term" value="P:2-deoxyribose 1-phosphate catabolic process"/>
    <property type="evidence" value="ECO:0007669"/>
    <property type="project" value="UniProtKB-UniRule"/>
</dbReference>
<evidence type="ECO:0000256" key="2">
    <source>
        <dbReference type="ARBA" id="ARBA00022723"/>
    </source>
</evidence>
<dbReference type="UniPathway" id="UPA00087">
    <property type="reaction ID" value="UER00173"/>
</dbReference>
<dbReference type="PANTHER" id="PTHR21110:SF0">
    <property type="entry name" value="PHOSPHOPENTOMUTASE"/>
    <property type="match status" value="1"/>
</dbReference>
<dbReference type="RefSeq" id="WP_109670785.1">
    <property type="nucleotide sequence ID" value="NZ_QGGW01000014.1"/>
</dbReference>
<evidence type="ECO:0000313" key="8">
    <source>
        <dbReference type="Proteomes" id="UP000245708"/>
    </source>
</evidence>
<organism evidence="7 8">
    <name type="scientific">Roseicyclus mahoneyensis</name>
    <dbReference type="NCBI Taxonomy" id="164332"/>
    <lineage>
        <taxon>Bacteria</taxon>
        <taxon>Pseudomonadati</taxon>
        <taxon>Pseudomonadota</taxon>
        <taxon>Alphaproteobacteria</taxon>
        <taxon>Rhodobacterales</taxon>
        <taxon>Roseobacteraceae</taxon>
        <taxon>Roseicyclus</taxon>
    </lineage>
</organism>
<protein>
    <recommendedName>
        <fullName evidence="4 5">Phosphopentomutase</fullName>
        <ecNumber evidence="4 5">5.4.2.7</ecNumber>
    </recommendedName>
    <alternativeName>
        <fullName evidence="4">Phosphodeoxyribomutase</fullName>
    </alternativeName>
</protein>
<dbReference type="GO" id="GO:0030145">
    <property type="term" value="F:manganese ion binding"/>
    <property type="evidence" value="ECO:0007669"/>
    <property type="project" value="UniProtKB-UniRule"/>
</dbReference>
<dbReference type="GO" id="GO:0009117">
    <property type="term" value="P:nucleotide metabolic process"/>
    <property type="evidence" value="ECO:0007669"/>
    <property type="project" value="UniProtKB-UniRule"/>
</dbReference>
<dbReference type="InterPro" id="IPR010045">
    <property type="entry name" value="DeoB"/>
</dbReference>
<dbReference type="InterPro" id="IPR006124">
    <property type="entry name" value="Metalloenzyme"/>
</dbReference>